<dbReference type="InterPro" id="IPR009936">
    <property type="entry name" value="DUF1468"/>
</dbReference>
<protein>
    <recommendedName>
        <fullName evidence="2">DUF1468 domain-containing protein</fullName>
    </recommendedName>
</protein>
<keyword evidence="4" id="KW-1185">Reference proteome</keyword>
<dbReference type="STRING" id="445709.ABW99_12070"/>
<sequence length="192" mass="20979">MMRVPDQALAGQRKSAVPSKLTRTLPYLLIVAFSVFLYHNADSFEFVRTYGQIGPDAWPKIILVVMLVTACIGALKTLRAPAGAKPRSDDDEVALLNPPELYPGMVWAGVAATAFYAFALPILGFAIATVLYSIALMWVGHQRRLGILLGLGVGFSLFFMFLFMKVVYVSLPLGDEPFSKVSLLLMSLLGVH</sequence>
<dbReference type="Pfam" id="PF07331">
    <property type="entry name" value="TctB"/>
    <property type="match status" value="1"/>
</dbReference>
<feature type="transmembrane region" description="Helical" evidence="1">
    <location>
        <begin position="21"/>
        <end position="41"/>
    </location>
</feature>
<name>A0A0G3EPC8_9BURK</name>
<dbReference type="EMBL" id="CP011568">
    <property type="protein sequence ID" value="AKJ68845.1"/>
    <property type="molecule type" value="Genomic_DNA"/>
</dbReference>
<dbReference type="PATRIC" id="fig|445709.3.peg.2569"/>
<feature type="transmembrane region" description="Helical" evidence="1">
    <location>
        <begin position="115"/>
        <end position="139"/>
    </location>
</feature>
<feature type="transmembrane region" description="Helical" evidence="1">
    <location>
        <begin position="61"/>
        <end position="78"/>
    </location>
</feature>
<organism evidence="3 4">
    <name type="scientific">Pandoraea thiooxydans</name>
    <dbReference type="NCBI Taxonomy" id="445709"/>
    <lineage>
        <taxon>Bacteria</taxon>
        <taxon>Pseudomonadati</taxon>
        <taxon>Pseudomonadota</taxon>
        <taxon>Betaproteobacteria</taxon>
        <taxon>Burkholderiales</taxon>
        <taxon>Burkholderiaceae</taxon>
        <taxon>Pandoraea</taxon>
    </lineage>
</organism>
<evidence type="ECO:0000259" key="2">
    <source>
        <dbReference type="Pfam" id="PF07331"/>
    </source>
</evidence>
<feature type="transmembrane region" description="Helical" evidence="1">
    <location>
        <begin position="145"/>
        <end position="164"/>
    </location>
</feature>
<keyword evidence="1" id="KW-0812">Transmembrane</keyword>
<evidence type="ECO:0000256" key="1">
    <source>
        <dbReference type="SAM" id="Phobius"/>
    </source>
</evidence>
<dbReference type="AlphaFoldDB" id="A0A0G3EPC8"/>
<dbReference type="Proteomes" id="UP000036700">
    <property type="component" value="Chromosome"/>
</dbReference>
<evidence type="ECO:0000313" key="3">
    <source>
        <dbReference type="EMBL" id="AKJ68845.1"/>
    </source>
</evidence>
<keyword evidence="1" id="KW-0472">Membrane</keyword>
<feature type="domain" description="DUF1468" evidence="2">
    <location>
        <begin position="29"/>
        <end position="172"/>
    </location>
</feature>
<gene>
    <name evidence="3" type="ORF">ABW99_12070</name>
</gene>
<accession>A0A0G3EPC8</accession>
<reference evidence="4" key="1">
    <citation type="submission" date="2015-06" db="EMBL/GenBank/DDBJ databases">
        <authorList>
            <person name="Lim Y.L."/>
            <person name="Ee R."/>
            <person name="Yong D."/>
            <person name="How K.Y."/>
            <person name="Yin W.F."/>
            <person name="Chan K.G."/>
        </authorList>
    </citation>
    <scope>NUCLEOTIDE SEQUENCE [LARGE SCALE GENOMIC DNA]</scope>
    <source>
        <strain evidence="4">DSM 25325</strain>
    </source>
</reference>
<proteinExistence type="predicted"/>
<dbReference type="OrthoDB" id="9154880at2"/>
<evidence type="ECO:0000313" key="4">
    <source>
        <dbReference type="Proteomes" id="UP000036700"/>
    </source>
</evidence>
<dbReference type="KEGG" id="ptx:ABW99_12070"/>
<dbReference type="RefSeq" id="WP_047214734.1">
    <property type="nucleotide sequence ID" value="NZ_CP011568.3"/>
</dbReference>
<keyword evidence="1" id="KW-1133">Transmembrane helix</keyword>